<feature type="domain" description="Phosphotyrosine protein phosphatase I" evidence="2">
    <location>
        <begin position="6"/>
        <end position="146"/>
    </location>
</feature>
<evidence type="ECO:0000313" key="4">
    <source>
        <dbReference type="Proteomes" id="UP000620596"/>
    </source>
</evidence>
<dbReference type="RefSeq" id="WP_188710026.1">
    <property type="nucleotide sequence ID" value="NZ_BMIG01000019.1"/>
</dbReference>
<dbReference type="SUPFAM" id="SSF52788">
    <property type="entry name" value="Phosphotyrosine protein phosphatases I"/>
    <property type="match status" value="1"/>
</dbReference>
<dbReference type="PANTHER" id="PTHR43428:SF1">
    <property type="entry name" value="ARSENATE REDUCTASE"/>
    <property type="match status" value="1"/>
</dbReference>
<dbReference type="AlphaFoldDB" id="A0A916WLY8"/>
<comment type="caution">
    <text evidence="3">The sequence shown here is derived from an EMBL/GenBank/DDBJ whole genome shotgun (WGS) entry which is preliminary data.</text>
</comment>
<dbReference type="Proteomes" id="UP000620596">
    <property type="component" value="Unassembled WGS sequence"/>
</dbReference>
<proteinExistence type="predicted"/>
<dbReference type="EMBL" id="BMIG01000019">
    <property type="protein sequence ID" value="GGB12881.1"/>
    <property type="molecule type" value="Genomic_DNA"/>
</dbReference>
<sequence length="166" mass="18335">MADRVINVLFLCTHNSARSIVAETALNHMAKGRFRAFSAGSSPRHNQQPNPLALKVLHNADISTEDLRSKSWDEFAAADAPPMHLVITVCDNAAGEVCPYWPGQPATAHWGYADPSEVPGDEAEKLEAFRLTLPAIRRRLDLLTNLPPEKLERAMVQQSARELARS</sequence>
<dbReference type="GO" id="GO:0046685">
    <property type="term" value="P:response to arsenic-containing substance"/>
    <property type="evidence" value="ECO:0007669"/>
    <property type="project" value="UniProtKB-KW"/>
</dbReference>
<dbReference type="Gene3D" id="3.40.50.2300">
    <property type="match status" value="1"/>
</dbReference>
<reference evidence="3" key="2">
    <citation type="submission" date="2020-09" db="EMBL/GenBank/DDBJ databases">
        <authorList>
            <person name="Sun Q."/>
            <person name="Zhou Y."/>
        </authorList>
    </citation>
    <scope>NUCLEOTIDE SEQUENCE</scope>
    <source>
        <strain evidence="3">CGMCC 1.15322</strain>
    </source>
</reference>
<keyword evidence="1" id="KW-0059">Arsenical resistance</keyword>
<evidence type="ECO:0000259" key="2">
    <source>
        <dbReference type="SMART" id="SM00226"/>
    </source>
</evidence>
<protein>
    <submittedName>
        <fullName evidence="3">Protein-tyrosine-phosphatase</fullName>
    </submittedName>
</protein>
<dbReference type="InterPro" id="IPR023485">
    <property type="entry name" value="Ptyr_pPase"/>
</dbReference>
<dbReference type="Pfam" id="PF01451">
    <property type="entry name" value="LMWPc"/>
    <property type="match status" value="1"/>
</dbReference>
<name>A0A916WLY8_9BURK</name>
<gene>
    <name evidence="3" type="ORF">GCM10011496_37230</name>
</gene>
<accession>A0A916WLY8</accession>
<keyword evidence="4" id="KW-1185">Reference proteome</keyword>
<evidence type="ECO:0000256" key="1">
    <source>
        <dbReference type="ARBA" id="ARBA00022849"/>
    </source>
</evidence>
<organism evidence="3 4">
    <name type="scientific">Polaromonas eurypsychrophila</name>
    <dbReference type="NCBI Taxonomy" id="1614635"/>
    <lineage>
        <taxon>Bacteria</taxon>
        <taxon>Pseudomonadati</taxon>
        <taxon>Pseudomonadota</taxon>
        <taxon>Betaproteobacteria</taxon>
        <taxon>Burkholderiales</taxon>
        <taxon>Comamonadaceae</taxon>
        <taxon>Polaromonas</taxon>
    </lineage>
</organism>
<dbReference type="PANTHER" id="PTHR43428">
    <property type="entry name" value="ARSENATE REDUCTASE"/>
    <property type="match status" value="1"/>
</dbReference>
<dbReference type="CDD" id="cd16345">
    <property type="entry name" value="LMWP_ArsC"/>
    <property type="match status" value="1"/>
</dbReference>
<reference evidence="3" key="1">
    <citation type="journal article" date="2014" name="Int. J. Syst. Evol. Microbiol.">
        <title>Complete genome sequence of Corynebacterium casei LMG S-19264T (=DSM 44701T), isolated from a smear-ripened cheese.</title>
        <authorList>
            <consortium name="US DOE Joint Genome Institute (JGI-PGF)"/>
            <person name="Walter F."/>
            <person name="Albersmeier A."/>
            <person name="Kalinowski J."/>
            <person name="Ruckert C."/>
        </authorList>
    </citation>
    <scope>NUCLEOTIDE SEQUENCE</scope>
    <source>
        <strain evidence="3">CGMCC 1.15322</strain>
    </source>
</reference>
<evidence type="ECO:0000313" key="3">
    <source>
        <dbReference type="EMBL" id="GGB12881.1"/>
    </source>
</evidence>
<dbReference type="InterPro" id="IPR036196">
    <property type="entry name" value="Ptyr_pPase_sf"/>
</dbReference>
<dbReference type="SMART" id="SM00226">
    <property type="entry name" value="LMWPc"/>
    <property type="match status" value="1"/>
</dbReference>